<feature type="compositionally biased region" description="Polar residues" evidence="2">
    <location>
        <begin position="1"/>
        <end position="14"/>
    </location>
</feature>
<name>A0A9R1XQE6_LACSA</name>
<gene>
    <name evidence="4" type="ORF">LSAT_V11C200062840</name>
</gene>
<evidence type="ECO:0000256" key="2">
    <source>
        <dbReference type="SAM" id="MobiDB-lite"/>
    </source>
</evidence>
<feature type="region of interest" description="Disordered" evidence="2">
    <location>
        <begin position="355"/>
        <end position="387"/>
    </location>
</feature>
<dbReference type="OrthoDB" id="1303570at2759"/>
<evidence type="ECO:0000256" key="1">
    <source>
        <dbReference type="ARBA" id="ARBA00008690"/>
    </source>
</evidence>
<sequence length="462" mass="51530">MTQMQGIVSILQGSDNHEKTTRAGSLRRTLSADMSSKRWLSDNGLSVSPTMKKIASSEQIAIDFSSSSEEDEEECEVIGNANKNPSRIDIWTAIMSQKVQDDSVKLPPPYVHPLVKKSASSLSEKSLKVCTESLGSETGSDVFSSYPISSETGDENKIHETQEEEVEIKETDMEEQKVVKHVTCLTTKKVQQARSLPPPLSSLATAHTDGPSLHMHSHRVDGRLVLEAVSVPQQNYFEAQRQDGRFLLTLIDNPNDQASKQDLQDIFSITEEEKPQEDNIDVEDKDEGEIKSNFTDNEMGILKVRPPNLTRGMIKLHRSMVSTKRITERDNENPSWSRKLNARTANLEKLQVVEEEEASATPPSASQIKQSVPRPPRATGLPPLPPPTTATSFNSYQYFWRAKPTVASVFDPLITQHRPPTKTNDLVLLRGNKADCLLPSLKGCKEPRRSLLMWEPFCIATS</sequence>
<feature type="region of interest" description="Disordered" evidence="2">
    <location>
        <begin position="1"/>
        <end position="29"/>
    </location>
</feature>
<accession>A0A9R1XQE6</accession>
<evidence type="ECO:0000313" key="4">
    <source>
        <dbReference type="EMBL" id="KAJ0223495.1"/>
    </source>
</evidence>
<dbReference type="AlphaFoldDB" id="A0A9R1XQE6"/>
<keyword evidence="5" id="KW-1185">Reference proteome</keyword>
<dbReference type="Proteomes" id="UP000235145">
    <property type="component" value="Unassembled WGS sequence"/>
</dbReference>
<dbReference type="InterPro" id="IPR021410">
    <property type="entry name" value="FAF"/>
</dbReference>
<dbReference type="PANTHER" id="PTHR33155:SF3">
    <property type="entry name" value="PROTEIN FAF-LIKE, CHLOROPLASTIC"/>
    <property type="match status" value="1"/>
</dbReference>
<evidence type="ECO:0000313" key="5">
    <source>
        <dbReference type="Proteomes" id="UP000235145"/>
    </source>
</evidence>
<dbReference type="Pfam" id="PF11250">
    <property type="entry name" value="FAF"/>
    <property type="match status" value="1"/>
</dbReference>
<dbReference type="PANTHER" id="PTHR33155">
    <property type="entry name" value="FANTASTIC FOUR-LIKE PROTEIN (DUF3049)"/>
    <property type="match status" value="1"/>
</dbReference>
<reference evidence="4 5" key="1">
    <citation type="journal article" date="2017" name="Nat. Commun.">
        <title>Genome assembly with in vitro proximity ligation data and whole-genome triplication in lettuce.</title>
        <authorList>
            <person name="Reyes-Chin-Wo S."/>
            <person name="Wang Z."/>
            <person name="Yang X."/>
            <person name="Kozik A."/>
            <person name="Arikit S."/>
            <person name="Song C."/>
            <person name="Xia L."/>
            <person name="Froenicke L."/>
            <person name="Lavelle D.O."/>
            <person name="Truco M.J."/>
            <person name="Xia R."/>
            <person name="Zhu S."/>
            <person name="Xu C."/>
            <person name="Xu H."/>
            <person name="Xu X."/>
            <person name="Cox K."/>
            <person name="Korf I."/>
            <person name="Meyers B.C."/>
            <person name="Michelmore R.W."/>
        </authorList>
    </citation>
    <scope>NUCLEOTIDE SEQUENCE [LARGE SCALE GENOMIC DNA]</scope>
    <source>
        <strain evidence="5">cv. Salinas</strain>
        <tissue evidence="4">Seedlings</tissue>
    </source>
</reference>
<proteinExistence type="inferred from homology"/>
<dbReference type="InterPro" id="IPR046431">
    <property type="entry name" value="FAF_dom"/>
</dbReference>
<feature type="domain" description="FAF" evidence="3">
    <location>
        <begin position="195"/>
        <end position="250"/>
    </location>
</feature>
<comment type="similarity">
    <text evidence="1">Belongs to the fantastic four family.</text>
</comment>
<dbReference type="Gramene" id="rna-gnl|WGS:NBSK|LSAT_2X35160_mrna">
    <property type="protein sequence ID" value="cds-PLY86473.1"/>
    <property type="gene ID" value="gene-LSAT_2X35160"/>
</dbReference>
<organism evidence="4 5">
    <name type="scientific">Lactuca sativa</name>
    <name type="common">Garden lettuce</name>
    <dbReference type="NCBI Taxonomy" id="4236"/>
    <lineage>
        <taxon>Eukaryota</taxon>
        <taxon>Viridiplantae</taxon>
        <taxon>Streptophyta</taxon>
        <taxon>Embryophyta</taxon>
        <taxon>Tracheophyta</taxon>
        <taxon>Spermatophyta</taxon>
        <taxon>Magnoliopsida</taxon>
        <taxon>eudicotyledons</taxon>
        <taxon>Gunneridae</taxon>
        <taxon>Pentapetalae</taxon>
        <taxon>asterids</taxon>
        <taxon>campanulids</taxon>
        <taxon>Asterales</taxon>
        <taxon>Asteraceae</taxon>
        <taxon>Cichorioideae</taxon>
        <taxon>Cichorieae</taxon>
        <taxon>Lactucinae</taxon>
        <taxon>Lactuca</taxon>
    </lineage>
</organism>
<comment type="caution">
    <text evidence="4">The sequence shown here is derived from an EMBL/GenBank/DDBJ whole genome shotgun (WGS) entry which is preliminary data.</text>
</comment>
<dbReference type="EMBL" id="NBSK02000002">
    <property type="protein sequence ID" value="KAJ0223495.1"/>
    <property type="molecule type" value="Genomic_DNA"/>
</dbReference>
<evidence type="ECO:0000259" key="3">
    <source>
        <dbReference type="Pfam" id="PF11250"/>
    </source>
</evidence>
<protein>
    <recommendedName>
        <fullName evidence="3">FAF domain-containing protein</fullName>
    </recommendedName>
</protein>